<dbReference type="AlphaFoldDB" id="A0A835SDR1"/>
<dbReference type="Proteomes" id="UP000650467">
    <property type="component" value="Unassembled WGS sequence"/>
</dbReference>
<proteinExistence type="predicted"/>
<evidence type="ECO:0000313" key="3">
    <source>
        <dbReference type="Proteomes" id="UP000650467"/>
    </source>
</evidence>
<keyword evidence="3" id="KW-1185">Reference proteome</keyword>
<feature type="compositionally biased region" description="Gly residues" evidence="1">
    <location>
        <begin position="290"/>
        <end position="303"/>
    </location>
</feature>
<name>A0A835SDR1_CHLIN</name>
<protein>
    <submittedName>
        <fullName evidence="2">Uncharacterized protein</fullName>
    </submittedName>
</protein>
<evidence type="ECO:0000256" key="1">
    <source>
        <dbReference type="SAM" id="MobiDB-lite"/>
    </source>
</evidence>
<accession>A0A835SDR1</accession>
<feature type="region of interest" description="Disordered" evidence="1">
    <location>
        <begin position="409"/>
        <end position="470"/>
    </location>
</feature>
<feature type="region of interest" description="Disordered" evidence="1">
    <location>
        <begin position="290"/>
        <end position="356"/>
    </location>
</feature>
<dbReference type="EMBL" id="JAEHOC010000076">
    <property type="protein sequence ID" value="KAG2423661.1"/>
    <property type="molecule type" value="Genomic_DNA"/>
</dbReference>
<evidence type="ECO:0000313" key="2">
    <source>
        <dbReference type="EMBL" id="KAG2423661.1"/>
    </source>
</evidence>
<feature type="compositionally biased region" description="Low complexity" evidence="1">
    <location>
        <begin position="304"/>
        <end position="339"/>
    </location>
</feature>
<comment type="caution">
    <text evidence="2">The sequence shown here is derived from an EMBL/GenBank/DDBJ whole genome shotgun (WGS) entry which is preliminary data.</text>
</comment>
<feature type="compositionally biased region" description="Gly residues" evidence="1">
    <location>
        <begin position="340"/>
        <end position="354"/>
    </location>
</feature>
<sequence>MHYASASPVHMQHQHSNHSRDVLTAAYENVMAQLVAASTVVSGIASSLAGPSDGQTDTSARLCGRAGRCTGKKRKLSPCVYDYSETLGFHAASNARADTPTQELLPASRSELRTTQLQAVRWLASLQRAGASGVLADELEADRRAEVAGLLAHLAATPPEPEDLPAGAAGFAAGAASGSGGGLAAAAAAAPVNACLLLAPTCSLGSWREVICGGVMDVAVHLHDGAQPDGGAAALMRAAAASVHVRAGAAAASAGHNRAQGLGQPACGGAAAAAPGGRRSACGGACPPAGGSGAAGGGGGGSSAAGVFPPAGSGYSLQHQPYHPHQQQHQTLHPFQPHPAGGGAGPTGGAGAGPNAGLAPPPVLLLLPPPPPQLLVVLAPLEHLPRDVGLLSHLPARLTIVDLAPASAHAHVQQHHQHQQQQQQPFHRAGGGSDGGADDEFSFRLGPVGGGGSGSGGGAAGGSGSSSGGAGCGGGMDLESYSHLHLLTRMPAASRVLLSAGEPEPASLAGSCIWLLLQLLAPNTQQPLWRSVSELQTALLAACSSGGGGGGGGGGLGEVSKEEVLADVHGRLWALLRPLVLARRARDVDLSCRRAAATSLNLFDHFSSVRGDS</sequence>
<dbReference type="OrthoDB" id="547489at2759"/>
<reference evidence="2" key="1">
    <citation type="journal article" date="2020" name="bioRxiv">
        <title>Comparative genomics of Chlamydomonas.</title>
        <authorList>
            <person name="Craig R.J."/>
            <person name="Hasan A.R."/>
            <person name="Ness R.W."/>
            <person name="Keightley P.D."/>
        </authorList>
    </citation>
    <scope>NUCLEOTIDE SEQUENCE</scope>
    <source>
        <strain evidence="2">SAG 7.73</strain>
    </source>
</reference>
<gene>
    <name evidence="2" type="ORF">HXX76_015178</name>
</gene>
<organism evidence="2 3">
    <name type="scientific">Chlamydomonas incerta</name>
    <dbReference type="NCBI Taxonomy" id="51695"/>
    <lineage>
        <taxon>Eukaryota</taxon>
        <taxon>Viridiplantae</taxon>
        <taxon>Chlorophyta</taxon>
        <taxon>core chlorophytes</taxon>
        <taxon>Chlorophyceae</taxon>
        <taxon>CS clade</taxon>
        <taxon>Chlamydomonadales</taxon>
        <taxon>Chlamydomonadaceae</taxon>
        <taxon>Chlamydomonas</taxon>
    </lineage>
</organism>
<feature type="compositionally biased region" description="Gly residues" evidence="1">
    <location>
        <begin position="447"/>
        <end position="470"/>
    </location>
</feature>